<evidence type="ECO:0000256" key="13">
    <source>
        <dbReference type="SAM" id="SignalP"/>
    </source>
</evidence>
<reference evidence="16" key="1">
    <citation type="submission" date="2025-08" db="UniProtKB">
        <authorList>
            <consortium name="RefSeq"/>
        </authorList>
    </citation>
    <scope>IDENTIFICATION</scope>
    <source>
        <tissue evidence="16">Muscle</tissue>
    </source>
</reference>
<dbReference type="SUPFAM" id="SSF48726">
    <property type="entry name" value="Immunoglobulin"/>
    <property type="match status" value="9"/>
</dbReference>
<dbReference type="GO" id="GO:0004888">
    <property type="term" value="F:transmembrane signaling receptor activity"/>
    <property type="evidence" value="ECO:0007669"/>
    <property type="project" value="TreeGrafter"/>
</dbReference>
<proteinExistence type="predicted"/>
<dbReference type="InterPro" id="IPR003598">
    <property type="entry name" value="Ig_sub2"/>
</dbReference>
<dbReference type="SMART" id="SM00409">
    <property type="entry name" value="IG"/>
    <property type="match status" value="9"/>
</dbReference>
<feature type="domain" description="Ig-like" evidence="14">
    <location>
        <begin position="567"/>
        <end position="652"/>
    </location>
</feature>
<dbReference type="FunFam" id="2.60.40.10:FF:001308">
    <property type="entry name" value="Fc receptor like 4"/>
    <property type="match status" value="1"/>
</dbReference>
<dbReference type="GO" id="GO:0007166">
    <property type="term" value="P:cell surface receptor signaling pathway"/>
    <property type="evidence" value="ECO:0007669"/>
    <property type="project" value="TreeGrafter"/>
</dbReference>
<dbReference type="PANTHER" id="PTHR11481:SF68">
    <property type="entry name" value="FC RECEPTOR-LIKE PROTEIN 5"/>
    <property type="match status" value="1"/>
</dbReference>
<keyword evidence="2" id="KW-1003">Cell membrane</keyword>
<organism evidence="15 16">
    <name type="scientific">Physeter macrocephalus</name>
    <name type="common">Sperm whale</name>
    <name type="synonym">Physeter catodon</name>
    <dbReference type="NCBI Taxonomy" id="9755"/>
    <lineage>
        <taxon>Eukaryota</taxon>
        <taxon>Metazoa</taxon>
        <taxon>Chordata</taxon>
        <taxon>Craniata</taxon>
        <taxon>Vertebrata</taxon>
        <taxon>Euteleostomi</taxon>
        <taxon>Mammalia</taxon>
        <taxon>Eutheria</taxon>
        <taxon>Laurasiatheria</taxon>
        <taxon>Artiodactyla</taxon>
        <taxon>Whippomorpha</taxon>
        <taxon>Cetacea</taxon>
        <taxon>Odontoceti</taxon>
        <taxon>Physeteridae</taxon>
        <taxon>Physeter</taxon>
    </lineage>
</organism>
<keyword evidence="5" id="KW-0677">Repeat</keyword>
<evidence type="ECO:0000259" key="14">
    <source>
        <dbReference type="PROSITE" id="PS50835"/>
    </source>
</evidence>
<evidence type="ECO:0000256" key="1">
    <source>
        <dbReference type="ARBA" id="ARBA00004251"/>
    </source>
</evidence>
<evidence type="ECO:0000313" key="15">
    <source>
        <dbReference type="Proteomes" id="UP000248484"/>
    </source>
</evidence>
<evidence type="ECO:0000256" key="12">
    <source>
        <dbReference type="SAM" id="Phobius"/>
    </source>
</evidence>
<dbReference type="FunFam" id="2.60.40.10:FF:000357">
    <property type="entry name" value="Fc receptor like 1"/>
    <property type="match status" value="5"/>
</dbReference>
<dbReference type="SMART" id="SM00408">
    <property type="entry name" value="IGc2"/>
    <property type="match status" value="9"/>
</dbReference>
<dbReference type="Pfam" id="PF13895">
    <property type="entry name" value="Ig_2"/>
    <property type="match status" value="8"/>
</dbReference>
<dbReference type="OrthoDB" id="9950534at2759"/>
<dbReference type="AlphaFoldDB" id="A0A9W2WL86"/>
<evidence type="ECO:0000256" key="6">
    <source>
        <dbReference type="ARBA" id="ARBA00022989"/>
    </source>
</evidence>
<keyword evidence="15" id="KW-1185">Reference proteome</keyword>
<dbReference type="GeneID" id="102995431"/>
<dbReference type="Proteomes" id="UP000248484">
    <property type="component" value="Chromosome 4"/>
</dbReference>
<evidence type="ECO:0000313" key="16">
    <source>
        <dbReference type="RefSeq" id="XP_054939920.1"/>
    </source>
</evidence>
<accession>A0A9W2WL86</accession>
<dbReference type="InterPro" id="IPR007110">
    <property type="entry name" value="Ig-like_dom"/>
</dbReference>
<dbReference type="PANTHER" id="PTHR11481">
    <property type="entry name" value="IMMUNOGLOBULIN FC RECEPTOR"/>
    <property type="match status" value="1"/>
</dbReference>
<feature type="domain" description="Ig-like" evidence="14">
    <location>
        <begin position="381"/>
        <end position="466"/>
    </location>
</feature>
<keyword evidence="10" id="KW-0325">Glycoprotein</keyword>
<evidence type="ECO:0000256" key="7">
    <source>
        <dbReference type="ARBA" id="ARBA00023136"/>
    </source>
</evidence>
<dbReference type="CTD" id="83416"/>
<keyword evidence="11" id="KW-0393">Immunoglobulin domain</keyword>
<gene>
    <name evidence="16" type="primary">FCRL5</name>
</gene>
<evidence type="ECO:0000256" key="8">
    <source>
        <dbReference type="ARBA" id="ARBA00023157"/>
    </source>
</evidence>
<dbReference type="CDD" id="cd00096">
    <property type="entry name" value="Ig"/>
    <property type="match status" value="3"/>
</dbReference>
<evidence type="ECO:0000256" key="11">
    <source>
        <dbReference type="ARBA" id="ARBA00023319"/>
    </source>
</evidence>
<feature type="domain" description="Ig-like" evidence="14">
    <location>
        <begin position="286"/>
        <end position="373"/>
    </location>
</feature>
<keyword evidence="4 13" id="KW-0732">Signal</keyword>
<dbReference type="InterPro" id="IPR013783">
    <property type="entry name" value="Ig-like_fold"/>
</dbReference>
<feature type="domain" description="Ig-like" evidence="14">
    <location>
        <begin position="191"/>
        <end position="278"/>
    </location>
</feature>
<feature type="domain" description="Ig-like" evidence="14">
    <location>
        <begin position="102"/>
        <end position="183"/>
    </location>
</feature>
<dbReference type="InterPro" id="IPR036179">
    <property type="entry name" value="Ig-like_dom_sf"/>
</dbReference>
<comment type="subcellular location">
    <subcellularLocation>
        <location evidence="1">Cell membrane</location>
        <topology evidence="1">Single-pass type I membrane protein</topology>
    </subcellularLocation>
</comment>
<keyword evidence="8" id="KW-1015">Disulfide bond</keyword>
<feature type="transmembrane region" description="Helical" evidence="12">
    <location>
        <begin position="854"/>
        <end position="875"/>
    </location>
</feature>
<evidence type="ECO:0000256" key="5">
    <source>
        <dbReference type="ARBA" id="ARBA00022737"/>
    </source>
</evidence>
<dbReference type="GO" id="GO:0006955">
    <property type="term" value="P:immune response"/>
    <property type="evidence" value="ECO:0007669"/>
    <property type="project" value="TreeGrafter"/>
</dbReference>
<keyword evidence="9" id="KW-0675">Receptor</keyword>
<feature type="chain" id="PRO_5040742953" evidence="13">
    <location>
        <begin position="16"/>
        <end position="979"/>
    </location>
</feature>
<evidence type="ECO:0000256" key="2">
    <source>
        <dbReference type="ARBA" id="ARBA00022475"/>
    </source>
</evidence>
<evidence type="ECO:0000256" key="9">
    <source>
        <dbReference type="ARBA" id="ARBA00023170"/>
    </source>
</evidence>
<feature type="signal peptide" evidence="13">
    <location>
        <begin position="1"/>
        <end position="15"/>
    </location>
</feature>
<dbReference type="Gene3D" id="2.60.40.10">
    <property type="entry name" value="Immunoglobulins"/>
    <property type="match status" value="9"/>
</dbReference>
<evidence type="ECO:0000256" key="10">
    <source>
        <dbReference type="ARBA" id="ARBA00023180"/>
    </source>
</evidence>
<feature type="domain" description="Ig-like" evidence="14">
    <location>
        <begin position="474"/>
        <end position="559"/>
    </location>
</feature>
<protein>
    <submittedName>
        <fullName evidence="16">Fc receptor-like protein 5</fullName>
    </submittedName>
</protein>
<dbReference type="RefSeq" id="XP_054939920.1">
    <property type="nucleotide sequence ID" value="XM_055083945.1"/>
</dbReference>
<feature type="domain" description="Ig-like" evidence="14">
    <location>
        <begin position="753"/>
        <end position="838"/>
    </location>
</feature>
<dbReference type="InterPro" id="IPR003599">
    <property type="entry name" value="Ig_sub"/>
</dbReference>
<evidence type="ECO:0000256" key="3">
    <source>
        <dbReference type="ARBA" id="ARBA00022692"/>
    </source>
</evidence>
<feature type="domain" description="Ig-like" evidence="14">
    <location>
        <begin position="660"/>
        <end position="744"/>
    </location>
</feature>
<dbReference type="Pfam" id="PF13927">
    <property type="entry name" value="Ig_3"/>
    <property type="match status" value="1"/>
</dbReference>
<sequence length="979" mass="107418">MMLWVSLLVLAPVSGQFATEQKSVIFLHPPWTTVFQGENVTLTCKAFHFDASKKIKWYRWYLLEEIQSETSGNTHEVHESGDYRCQAQDSLPSNHVGLIFSPANLILQAPLDVFENESVILRCRAKANRVLNTIKLYKNEKVLEVLEKSSEFHIHQASLKDNGKYHCIGVKEDDQLVSSNSVKIEVQELFPSPVLRASSTQPTEGGAVTLTCETQLSPQRPDVQLQFHFFRDRWRLGSGWRSSPEFKIPAIWREDSGFYWCQAQSMNSSVQKQSQRLQIQVKKVVPDIRIYPRPKLVFEGQELVLICSVNGVPGPITVSWYRKFKKLRTGRKLHTSSETEFKIPVVTNSYDGEYYCVASNSRSSFHSDPVTINVKVPVSQPVLTLSPPGTQTLVGDEVNFDCEAQRGSLPIWYQFFREGVLLKKIEATLWRTTSYRFSLTAEHSGNYYCTADNGLGPQSSETLRLSVIVPVSRPVLTLRAPGAQAVVGDVMELHCEARRGSPPILYQFYHEDVSLGSSSSPSGRGASFNLLLTAEHSGNYFCEANNGQGVQRSDAVSLSVRVPVSRPVLTLRAPGAQAVVGDVMELHCEARRGSPPILYQFYHEDVSLGSSSSPSGRGASFNLLLTAEHSGNYFCEANNGQGVQRSDAVSLSVRVPVSHPVLTLRASRAQAVVGDMVELHCEAGRGSPPILYQFYHKDVAVGSSSAPLGGGASFNLSLTMKHSGNYSCKADNGLGVQQSEVMLLSVIVPVSHPILTLRAPRAQAMVGDVVELHCEAQRGSPPILYQFYHKNVTLESSMSHSGQGVSLNLSLTANHSGTYSCEADNGLGPQRSEAVTLSITGLTGSRSGPVATGVTGGLLSMMGLAAVALLFYCWLPRKTGEKPTFDSSRNPSASDPQEPTYHNVPSWIELQPVYSNVNPNRGDVVYSEVRCMKGENKPAAAYDPELLKNTDSCVIYSQVKGAYTAAPKPQLLAASTPHR</sequence>
<dbReference type="PROSITE" id="PS50835">
    <property type="entry name" value="IG_LIKE"/>
    <property type="match status" value="9"/>
</dbReference>
<dbReference type="GO" id="GO:0009897">
    <property type="term" value="C:external side of plasma membrane"/>
    <property type="evidence" value="ECO:0007669"/>
    <property type="project" value="TreeGrafter"/>
</dbReference>
<dbReference type="InterPro" id="IPR050488">
    <property type="entry name" value="Ig_Fc_receptor"/>
</dbReference>
<feature type="domain" description="Ig-like" evidence="14">
    <location>
        <begin position="12"/>
        <end position="101"/>
    </location>
</feature>
<keyword evidence="7 12" id="KW-0472">Membrane</keyword>
<keyword evidence="3 12" id="KW-0812">Transmembrane</keyword>
<keyword evidence="6 12" id="KW-1133">Transmembrane helix</keyword>
<dbReference type="KEGG" id="pcad:102995431"/>
<evidence type="ECO:0000256" key="4">
    <source>
        <dbReference type="ARBA" id="ARBA00022729"/>
    </source>
</evidence>
<name>A0A9W2WL86_PHYMC</name>